<reference evidence="1" key="1">
    <citation type="submission" date="2014-11" db="EMBL/GenBank/DDBJ databases">
        <authorList>
            <person name="Amaro Gonzalez C."/>
        </authorList>
    </citation>
    <scope>NUCLEOTIDE SEQUENCE</scope>
</reference>
<sequence>MQKTFLMFTGTDLSKHQSIALYIPPTIVLLIQLKHRMLCSRGLCSNVFMKADMIWKSLFTTHYCCSSVYESSL</sequence>
<accession>A0A0E9VQF5</accession>
<dbReference type="AlphaFoldDB" id="A0A0E9VQF5"/>
<dbReference type="EMBL" id="GBXM01028258">
    <property type="protein sequence ID" value="JAH80319.1"/>
    <property type="molecule type" value="Transcribed_RNA"/>
</dbReference>
<evidence type="ECO:0000313" key="1">
    <source>
        <dbReference type="EMBL" id="JAH80319.1"/>
    </source>
</evidence>
<name>A0A0E9VQF5_ANGAN</name>
<proteinExistence type="predicted"/>
<organism evidence="1">
    <name type="scientific">Anguilla anguilla</name>
    <name type="common">European freshwater eel</name>
    <name type="synonym">Muraena anguilla</name>
    <dbReference type="NCBI Taxonomy" id="7936"/>
    <lineage>
        <taxon>Eukaryota</taxon>
        <taxon>Metazoa</taxon>
        <taxon>Chordata</taxon>
        <taxon>Craniata</taxon>
        <taxon>Vertebrata</taxon>
        <taxon>Euteleostomi</taxon>
        <taxon>Actinopterygii</taxon>
        <taxon>Neopterygii</taxon>
        <taxon>Teleostei</taxon>
        <taxon>Anguilliformes</taxon>
        <taxon>Anguillidae</taxon>
        <taxon>Anguilla</taxon>
    </lineage>
</organism>
<reference evidence="1" key="2">
    <citation type="journal article" date="2015" name="Fish Shellfish Immunol.">
        <title>Early steps in the European eel (Anguilla anguilla)-Vibrio vulnificus interaction in the gills: Role of the RtxA13 toxin.</title>
        <authorList>
            <person name="Callol A."/>
            <person name="Pajuelo D."/>
            <person name="Ebbesson L."/>
            <person name="Teles M."/>
            <person name="MacKenzie S."/>
            <person name="Amaro C."/>
        </authorList>
    </citation>
    <scope>NUCLEOTIDE SEQUENCE</scope>
</reference>
<protein>
    <submittedName>
        <fullName evidence="1">Uncharacterized protein</fullName>
    </submittedName>
</protein>